<keyword evidence="11" id="KW-1185">Reference proteome</keyword>
<comment type="caution">
    <text evidence="10">The sequence shown here is derived from an EMBL/GenBank/DDBJ whole genome shotgun (WGS) entry which is preliminary data.</text>
</comment>
<feature type="transmembrane region" description="Helical" evidence="9">
    <location>
        <begin position="59"/>
        <end position="77"/>
    </location>
</feature>
<feature type="transmembrane region" description="Helical" evidence="9">
    <location>
        <begin position="84"/>
        <end position="102"/>
    </location>
</feature>
<keyword evidence="5 9" id="KW-0812">Transmembrane</keyword>
<evidence type="ECO:0000313" key="11">
    <source>
        <dbReference type="Proteomes" id="UP000265581"/>
    </source>
</evidence>
<evidence type="ECO:0000256" key="3">
    <source>
        <dbReference type="ARBA" id="ARBA00022475"/>
    </source>
</evidence>
<feature type="transmembrane region" description="Helical" evidence="9">
    <location>
        <begin position="108"/>
        <end position="131"/>
    </location>
</feature>
<accession>A0A371PCL7</accession>
<feature type="transmembrane region" description="Helical" evidence="9">
    <location>
        <begin position="283"/>
        <end position="302"/>
    </location>
</feature>
<keyword evidence="2" id="KW-0813">Transport</keyword>
<feature type="transmembrane region" description="Helical" evidence="9">
    <location>
        <begin position="29"/>
        <end position="47"/>
    </location>
</feature>
<dbReference type="AlphaFoldDB" id="A0A371PCL7"/>
<evidence type="ECO:0000256" key="8">
    <source>
        <dbReference type="SAM" id="MobiDB-lite"/>
    </source>
</evidence>
<dbReference type="CDD" id="cd06579">
    <property type="entry name" value="TM_PBP1_transp_AraH_like"/>
    <property type="match status" value="1"/>
</dbReference>
<protein>
    <submittedName>
        <fullName evidence="10">ABC transporter permease</fullName>
    </submittedName>
</protein>
<keyword evidence="6 9" id="KW-1133">Transmembrane helix</keyword>
<sequence>MTTTDPVKTTATPKAPRKAAKRPAEPERFALLGVWAVLFLVFSLIVPETFPTTANISNMLGSQAVLLVLALGLIVPLRAGDYDLSVASTLNLSAVVVAVLNVNQGWNIWAAVIAAILVSMVVGVVNGFIITRFDIDPFIVTLGIGTVVQGLIYQISNSVTITGVDRKLSDTMLTQPFLAIPVDFYYAIALCVLVWYVFDHTAFGQRLLFAGQSRDVARLNGVNVSRLRWVSMIISAGVAGVAGVIYAGTTASADPTSGAAFLLPAFAACFLGSTVLKIGRFNPWGTLIAVYFLVTGITGLQLMGAQQYVQQLFYGGALVIAVIMSKLVKTRGERRRQAEVRPDVPA</sequence>
<feature type="transmembrane region" description="Helical" evidence="9">
    <location>
        <begin position="259"/>
        <end position="276"/>
    </location>
</feature>
<feature type="transmembrane region" description="Helical" evidence="9">
    <location>
        <begin position="227"/>
        <end position="247"/>
    </location>
</feature>
<dbReference type="Pfam" id="PF02653">
    <property type="entry name" value="BPD_transp_2"/>
    <property type="match status" value="1"/>
</dbReference>
<dbReference type="PANTHER" id="PTHR32196">
    <property type="entry name" value="ABC TRANSPORTER PERMEASE PROTEIN YPHD-RELATED-RELATED"/>
    <property type="match status" value="1"/>
</dbReference>
<feature type="transmembrane region" description="Helical" evidence="9">
    <location>
        <begin position="176"/>
        <end position="198"/>
    </location>
</feature>
<evidence type="ECO:0000256" key="5">
    <source>
        <dbReference type="ARBA" id="ARBA00022692"/>
    </source>
</evidence>
<dbReference type="GO" id="GO:0022857">
    <property type="term" value="F:transmembrane transporter activity"/>
    <property type="evidence" value="ECO:0007669"/>
    <property type="project" value="InterPro"/>
</dbReference>
<dbReference type="PANTHER" id="PTHR32196:SF21">
    <property type="entry name" value="ABC TRANSPORTER PERMEASE PROTEIN YPHD-RELATED"/>
    <property type="match status" value="1"/>
</dbReference>
<comment type="subcellular location">
    <subcellularLocation>
        <location evidence="1">Cell membrane</location>
        <topology evidence="1">Multi-pass membrane protein</topology>
    </subcellularLocation>
</comment>
<evidence type="ECO:0000256" key="2">
    <source>
        <dbReference type="ARBA" id="ARBA00022448"/>
    </source>
</evidence>
<evidence type="ECO:0000313" key="10">
    <source>
        <dbReference type="EMBL" id="REK73278.1"/>
    </source>
</evidence>
<gene>
    <name evidence="10" type="ORF">DX116_06860</name>
</gene>
<evidence type="ECO:0000256" key="7">
    <source>
        <dbReference type="ARBA" id="ARBA00023136"/>
    </source>
</evidence>
<feature type="transmembrane region" description="Helical" evidence="9">
    <location>
        <begin position="138"/>
        <end position="156"/>
    </location>
</feature>
<reference evidence="10 11" key="1">
    <citation type="submission" date="2018-08" db="EMBL/GenBank/DDBJ databases">
        <title>Aeromicrobium sp. M2KJ-4, whole genome shotgun sequence.</title>
        <authorList>
            <person name="Tuo L."/>
        </authorList>
    </citation>
    <scope>NUCLEOTIDE SEQUENCE [LARGE SCALE GENOMIC DNA]</scope>
    <source>
        <strain evidence="10 11">M2KJ-4</strain>
    </source>
</reference>
<evidence type="ECO:0000256" key="1">
    <source>
        <dbReference type="ARBA" id="ARBA00004651"/>
    </source>
</evidence>
<evidence type="ECO:0000256" key="4">
    <source>
        <dbReference type="ARBA" id="ARBA00022519"/>
    </source>
</evidence>
<dbReference type="Proteomes" id="UP000265581">
    <property type="component" value="Unassembled WGS sequence"/>
</dbReference>
<proteinExistence type="predicted"/>
<dbReference type="EMBL" id="QUBR01000001">
    <property type="protein sequence ID" value="REK73278.1"/>
    <property type="molecule type" value="Genomic_DNA"/>
</dbReference>
<keyword evidence="4" id="KW-0997">Cell inner membrane</keyword>
<dbReference type="InterPro" id="IPR001851">
    <property type="entry name" value="ABC_transp_permease"/>
</dbReference>
<dbReference type="GO" id="GO:0005886">
    <property type="term" value="C:plasma membrane"/>
    <property type="evidence" value="ECO:0007669"/>
    <property type="project" value="UniProtKB-SubCell"/>
</dbReference>
<feature type="region of interest" description="Disordered" evidence="8">
    <location>
        <begin position="1"/>
        <end position="22"/>
    </location>
</feature>
<keyword evidence="7 9" id="KW-0472">Membrane</keyword>
<organism evidence="10 11">
    <name type="scientific">Aeromicrobium endophyticum</name>
    <dbReference type="NCBI Taxonomy" id="2292704"/>
    <lineage>
        <taxon>Bacteria</taxon>
        <taxon>Bacillati</taxon>
        <taxon>Actinomycetota</taxon>
        <taxon>Actinomycetes</taxon>
        <taxon>Propionibacteriales</taxon>
        <taxon>Nocardioidaceae</taxon>
        <taxon>Aeromicrobium</taxon>
    </lineage>
</organism>
<feature type="transmembrane region" description="Helical" evidence="9">
    <location>
        <begin position="308"/>
        <end position="328"/>
    </location>
</feature>
<keyword evidence="3" id="KW-1003">Cell membrane</keyword>
<dbReference type="RefSeq" id="WP_119703391.1">
    <property type="nucleotide sequence ID" value="NZ_JBHSOI010000001.1"/>
</dbReference>
<evidence type="ECO:0000256" key="6">
    <source>
        <dbReference type="ARBA" id="ARBA00022989"/>
    </source>
</evidence>
<evidence type="ECO:0000256" key="9">
    <source>
        <dbReference type="SAM" id="Phobius"/>
    </source>
</evidence>
<feature type="compositionally biased region" description="Low complexity" evidence="8">
    <location>
        <begin position="1"/>
        <end position="14"/>
    </location>
</feature>
<name>A0A371PCL7_9ACTN</name>
<dbReference type="OrthoDB" id="3468954at2"/>